<evidence type="ECO:0000256" key="2">
    <source>
        <dbReference type="PROSITE-ProRule" id="PRU00339"/>
    </source>
</evidence>
<comment type="caution">
    <text evidence="4">The sequence shown here is derived from an EMBL/GenBank/DDBJ whole genome shotgun (WGS) entry which is preliminary data.</text>
</comment>
<evidence type="ECO:0000313" key="5">
    <source>
        <dbReference type="Proteomes" id="UP000692954"/>
    </source>
</evidence>
<dbReference type="AlphaFoldDB" id="A0A8S1JS55"/>
<keyword evidence="2" id="KW-0802">TPR repeat</keyword>
<evidence type="ECO:0000313" key="4">
    <source>
        <dbReference type="EMBL" id="CAD8045443.1"/>
    </source>
</evidence>
<dbReference type="PANTHER" id="PTHR46512:SF9">
    <property type="entry name" value="PEPTIDYLPROLYL ISOMERASE"/>
    <property type="match status" value="1"/>
</dbReference>
<feature type="repeat" description="TPR" evidence="2">
    <location>
        <begin position="135"/>
        <end position="168"/>
    </location>
</feature>
<dbReference type="PROSITE" id="PS50005">
    <property type="entry name" value="TPR"/>
    <property type="match status" value="1"/>
</dbReference>
<accession>A0A8S1JS55</accession>
<evidence type="ECO:0000256" key="1">
    <source>
        <dbReference type="ARBA" id="ARBA00000971"/>
    </source>
</evidence>
<dbReference type="Pfam" id="PF13431">
    <property type="entry name" value="TPR_17"/>
    <property type="match status" value="1"/>
</dbReference>
<proteinExistence type="predicted"/>
<gene>
    <name evidence="4" type="ORF">PSON_ATCC_30995.1.T0010049</name>
</gene>
<keyword evidence="3" id="KW-0175">Coiled coil</keyword>
<comment type="catalytic activity">
    <reaction evidence="1">
        <text>[protein]-peptidylproline (omega=180) = [protein]-peptidylproline (omega=0)</text>
        <dbReference type="Rhea" id="RHEA:16237"/>
        <dbReference type="Rhea" id="RHEA-COMP:10747"/>
        <dbReference type="Rhea" id="RHEA-COMP:10748"/>
        <dbReference type="ChEBI" id="CHEBI:83833"/>
        <dbReference type="ChEBI" id="CHEBI:83834"/>
        <dbReference type="EC" id="5.2.1.8"/>
    </reaction>
</comment>
<name>A0A8S1JS55_9CILI</name>
<dbReference type="Proteomes" id="UP000692954">
    <property type="component" value="Unassembled WGS sequence"/>
</dbReference>
<dbReference type="OrthoDB" id="298921at2759"/>
<sequence>MELEGTRFQVITQLIKQKIIQLEFDNSDKKLMEIEKDRAEKDERIRKLTESLDLDERQEWIEYHRTQGTKYYQKQLYEKALIEYYLSILAFNNTSIWRSFGVQLINNIQLNLEYLKKPATMELLEFVLYIDPCNIKAYFKLGKCYSNNGNYQTALQNFQQGEKLCIQAQDKDNLQDFQKQISECRRYISQNRY</sequence>
<dbReference type="SMART" id="SM00028">
    <property type="entry name" value="TPR"/>
    <property type="match status" value="2"/>
</dbReference>
<feature type="coiled-coil region" evidence="3">
    <location>
        <begin position="31"/>
        <end position="58"/>
    </location>
</feature>
<protein>
    <recommendedName>
        <fullName evidence="6">Tetratricopeptide repeat protein</fullName>
    </recommendedName>
</protein>
<dbReference type="EMBL" id="CAJJDN010000001">
    <property type="protein sequence ID" value="CAD8045443.1"/>
    <property type="molecule type" value="Genomic_DNA"/>
</dbReference>
<dbReference type="GO" id="GO:0003755">
    <property type="term" value="F:peptidyl-prolyl cis-trans isomerase activity"/>
    <property type="evidence" value="ECO:0007669"/>
    <property type="project" value="UniProtKB-EC"/>
</dbReference>
<evidence type="ECO:0000256" key="3">
    <source>
        <dbReference type="SAM" id="Coils"/>
    </source>
</evidence>
<evidence type="ECO:0008006" key="6">
    <source>
        <dbReference type="Google" id="ProtNLM"/>
    </source>
</evidence>
<keyword evidence="5" id="KW-1185">Reference proteome</keyword>
<reference evidence="4" key="1">
    <citation type="submission" date="2021-01" db="EMBL/GenBank/DDBJ databases">
        <authorList>
            <consortium name="Genoscope - CEA"/>
            <person name="William W."/>
        </authorList>
    </citation>
    <scope>NUCLEOTIDE SEQUENCE</scope>
</reference>
<dbReference type="InterPro" id="IPR050754">
    <property type="entry name" value="FKBP4/5/8-like"/>
</dbReference>
<organism evidence="4 5">
    <name type="scientific">Paramecium sonneborni</name>
    <dbReference type="NCBI Taxonomy" id="65129"/>
    <lineage>
        <taxon>Eukaryota</taxon>
        <taxon>Sar</taxon>
        <taxon>Alveolata</taxon>
        <taxon>Ciliophora</taxon>
        <taxon>Intramacronucleata</taxon>
        <taxon>Oligohymenophorea</taxon>
        <taxon>Peniculida</taxon>
        <taxon>Parameciidae</taxon>
        <taxon>Paramecium</taxon>
    </lineage>
</organism>
<dbReference type="PANTHER" id="PTHR46512">
    <property type="entry name" value="PEPTIDYLPROLYL ISOMERASE"/>
    <property type="match status" value="1"/>
</dbReference>
<dbReference type="InterPro" id="IPR019734">
    <property type="entry name" value="TPR_rpt"/>
</dbReference>